<dbReference type="RefSeq" id="WP_136853822.1">
    <property type="nucleotide sequence ID" value="NZ_SWCI01000009.1"/>
</dbReference>
<comment type="subcellular location">
    <subcellularLocation>
        <location evidence="1">Membrane</location>
        <topology evidence="1">Multi-pass membrane protein</topology>
    </subcellularLocation>
</comment>
<feature type="transmembrane region" description="Helical" evidence="5">
    <location>
        <begin position="260"/>
        <end position="283"/>
    </location>
</feature>
<feature type="transmembrane region" description="Helical" evidence="5">
    <location>
        <begin position="23"/>
        <end position="45"/>
    </location>
</feature>
<feature type="transmembrane region" description="Helical" evidence="5">
    <location>
        <begin position="169"/>
        <end position="191"/>
    </location>
</feature>
<name>A0A4U1BB88_9GAMM</name>
<dbReference type="InterPro" id="IPR013525">
    <property type="entry name" value="ABC2_TM"/>
</dbReference>
<evidence type="ECO:0000256" key="3">
    <source>
        <dbReference type="ARBA" id="ARBA00022989"/>
    </source>
</evidence>
<dbReference type="Pfam" id="PF12698">
    <property type="entry name" value="ABC2_membrane_3"/>
    <property type="match status" value="1"/>
</dbReference>
<comment type="caution">
    <text evidence="7">The sequence shown here is derived from an EMBL/GenBank/DDBJ whole genome shotgun (WGS) entry which is preliminary data.</text>
</comment>
<feature type="transmembrane region" description="Helical" evidence="5">
    <location>
        <begin position="295"/>
        <end position="313"/>
    </location>
</feature>
<feature type="transmembrane region" description="Helical" evidence="5">
    <location>
        <begin position="229"/>
        <end position="248"/>
    </location>
</feature>
<feature type="transmembrane region" description="Helical" evidence="5">
    <location>
        <begin position="343"/>
        <end position="363"/>
    </location>
</feature>
<evidence type="ECO:0000256" key="4">
    <source>
        <dbReference type="ARBA" id="ARBA00023136"/>
    </source>
</evidence>
<organism evidence="7 8">
    <name type="scientific">Ferrimonas sediminicola</name>
    <dbReference type="NCBI Taxonomy" id="2569538"/>
    <lineage>
        <taxon>Bacteria</taxon>
        <taxon>Pseudomonadati</taxon>
        <taxon>Pseudomonadota</taxon>
        <taxon>Gammaproteobacteria</taxon>
        <taxon>Alteromonadales</taxon>
        <taxon>Ferrimonadaceae</taxon>
        <taxon>Ferrimonas</taxon>
    </lineage>
</organism>
<accession>A0A4U1BB88</accession>
<dbReference type="OrthoDB" id="5486437at2"/>
<dbReference type="GO" id="GO:0140359">
    <property type="term" value="F:ABC-type transporter activity"/>
    <property type="evidence" value="ECO:0007669"/>
    <property type="project" value="InterPro"/>
</dbReference>
<evidence type="ECO:0000256" key="2">
    <source>
        <dbReference type="ARBA" id="ARBA00022692"/>
    </source>
</evidence>
<reference evidence="7 8" key="1">
    <citation type="submission" date="2019-04" db="EMBL/GenBank/DDBJ databases">
        <authorList>
            <person name="Hwang J.C."/>
        </authorList>
    </citation>
    <scope>NUCLEOTIDE SEQUENCE [LARGE SCALE GENOMIC DNA]</scope>
    <source>
        <strain evidence="7 8">IMCC35001</strain>
    </source>
</reference>
<evidence type="ECO:0000313" key="7">
    <source>
        <dbReference type="EMBL" id="TKB48128.1"/>
    </source>
</evidence>
<protein>
    <submittedName>
        <fullName evidence="7">ABC transporter permease</fullName>
    </submittedName>
</protein>
<evidence type="ECO:0000256" key="1">
    <source>
        <dbReference type="ARBA" id="ARBA00004141"/>
    </source>
</evidence>
<dbReference type="PANTHER" id="PTHR43471">
    <property type="entry name" value="ABC TRANSPORTER PERMEASE"/>
    <property type="match status" value="1"/>
</dbReference>
<proteinExistence type="predicted"/>
<keyword evidence="8" id="KW-1185">Reference proteome</keyword>
<sequence length="377" mass="40984">MMSRILTLFLKELKDGLRDRRSVMAAMSYALTTPLVFAGIFMITISDISEKMEVPITIEGADHAPDLVRFLGAVGIEHDPQEPLGITLTIPAAYAEQMSRGEPAEVLLTADASRKELAQPLGQIKKVIRAYADEMASLRLVARGINPKVIQPVELVFHDKATNESKASLIMGAMLLSILLSLFISGMNVAIDTSAGERERNSLALLLCQPVSTLEIVLAKALTVTSFALLGLLLTMVVSVVVFAQVPWHELGFSLKFTPVVAGLIVAICLPVALFAATAQLFFSFFAKSFKEAQSYLTLLLFIPMALIMLPTFELFGDVLKWLPISGQQLAITEMIKEQPIPLAELAVSSLATLGLTLMLIWANARALKSEKVVFAL</sequence>
<gene>
    <name evidence="7" type="ORF">FCL40_13445</name>
</gene>
<evidence type="ECO:0000313" key="8">
    <source>
        <dbReference type="Proteomes" id="UP000305674"/>
    </source>
</evidence>
<evidence type="ECO:0000256" key="5">
    <source>
        <dbReference type="SAM" id="Phobius"/>
    </source>
</evidence>
<keyword evidence="3 5" id="KW-1133">Transmembrane helix</keyword>
<dbReference type="PANTHER" id="PTHR43471:SF3">
    <property type="entry name" value="ABC TRANSPORTER PERMEASE PROTEIN NATB"/>
    <property type="match status" value="1"/>
</dbReference>
<dbReference type="Proteomes" id="UP000305674">
    <property type="component" value="Unassembled WGS sequence"/>
</dbReference>
<dbReference type="GO" id="GO:0016020">
    <property type="term" value="C:membrane"/>
    <property type="evidence" value="ECO:0007669"/>
    <property type="project" value="UniProtKB-SubCell"/>
</dbReference>
<keyword evidence="2 5" id="KW-0812">Transmembrane</keyword>
<dbReference type="EMBL" id="SWCI01000009">
    <property type="protein sequence ID" value="TKB48128.1"/>
    <property type="molecule type" value="Genomic_DNA"/>
</dbReference>
<feature type="domain" description="ABC-2 type transporter transmembrane" evidence="6">
    <location>
        <begin position="88"/>
        <end position="364"/>
    </location>
</feature>
<keyword evidence="4 5" id="KW-0472">Membrane</keyword>
<dbReference type="AlphaFoldDB" id="A0A4U1BB88"/>
<evidence type="ECO:0000259" key="6">
    <source>
        <dbReference type="Pfam" id="PF12698"/>
    </source>
</evidence>